<dbReference type="OMA" id="MTHCQDD"/>
<evidence type="ECO:0008006" key="8">
    <source>
        <dbReference type="Google" id="ProtNLM"/>
    </source>
</evidence>
<keyword evidence="4" id="KW-1015">Disulfide bond</keyword>
<dbReference type="InterPro" id="IPR008735">
    <property type="entry name" value="PSP94"/>
</dbReference>
<name>A0A672H5E5_SALFA</name>
<comment type="subcellular location">
    <subcellularLocation>
        <location evidence="1">Secreted</location>
    </subcellularLocation>
</comment>
<dbReference type="PANTHER" id="PTHR10500:SF7">
    <property type="entry name" value="BETA-MICROSEMINOPROTEIN"/>
    <property type="match status" value="1"/>
</dbReference>
<evidence type="ECO:0000256" key="5">
    <source>
        <dbReference type="SAM" id="SignalP"/>
    </source>
</evidence>
<sequence length="112" mass="12454">KKLLTVTILLSALLALSHAVCYRKPMTPSMEGMTHCQDDVDKTWHPVGSKWRNSQCDDCDCGGCCSTVATPVEFPAECVSVFNQEKCKYDVHRRDDPSVTCPIFASVLINMK</sequence>
<evidence type="ECO:0000313" key="7">
    <source>
        <dbReference type="Proteomes" id="UP000472267"/>
    </source>
</evidence>
<dbReference type="Gene3D" id="2.60.40.1900">
    <property type="entry name" value="Beta-microseminoprotein (PSP94) domain"/>
    <property type="match status" value="1"/>
</dbReference>
<dbReference type="Pfam" id="PF05825">
    <property type="entry name" value="PSP94"/>
    <property type="match status" value="1"/>
</dbReference>
<dbReference type="Ensembl" id="ENSSFAT00005025272.1">
    <property type="protein sequence ID" value="ENSSFAP00005024294.1"/>
    <property type="gene ID" value="ENSSFAG00005012514.1"/>
</dbReference>
<reference evidence="6" key="1">
    <citation type="submission" date="2019-06" db="EMBL/GenBank/DDBJ databases">
        <authorList>
            <consortium name="Wellcome Sanger Institute Data Sharing"/>
        </authorList>
    </citation>
    <scope>NUCLEOTIDE SEQUENCE [LARGE SCALE GENOMIC DNA]</scope>
</reference>
<evidence type="ECO:0000256" key="3">
    <source>
        <dbReference type="ARBA" id="ARBA00022525"/>
    </source>
</evidence>
<organism evidence="6 7">
    <name type="scientific">Salarias fasciatus</name>
    <name type="common">Jewelled blenny</name>
    <name type="synonym">Blennius fasciatus</name>
    <dbReference type="NCBI Taxonomy" id="181472"/>
    <lineage>
        <taxon>Eukaryota</taxon>
        <taxon>Metazoa</taxon>
        <taxon>Chordata</taxon>
        <taxon>Craniata</taxon>
        <taxon>Vertebrata</taxon>
        <taxon>Euteleostomi</taxon>
        <taxon>Actinopterygii</taxon>
        <taxon>Neopterygii</taxon>
        <taxon>Teleostei</taxon>
        <taxon>Neoteleostei</taxon>
        <taxon>Acanthomorphata</taxon>
        <taxon>Ovalentaria</taxon>
        <taxon>Blenniimorphae</taxon>
        <taxon>Blenniiformes</taxon>
        <taxon>Blennioidei</taxon>
        <taxon>Blenniidae</taxon>
        <taxon>Salariinae</taxon>
        <taxon>Salarias</taxon>
    </lineage>
</organism>
<dbReference type="PANTHER" id="PTHR10500">
    <property type="entry name" value="BETA-MICROSEMINOPROTEIN"/>
    <property type="match status" value="1"/>
</dbReference>
<keyword evidence="5" id="KW-0732">Signal</keyword>
<reference evidence="6" key="2">
    <citation type="submission" date="2025-08" db="UniProtKB">
        <authorList>
            <consortium name="Ensembl"/>
        </authorList>
    </citation>
    <scope>IDENTIFICATION</scope>
</reference>
<reference evidence="6" key="3">
    <citation type="submission" date="2025-09" db="UniProtKB">
        <authorList>
            <consortium name="Ensembl"/>
        </authorList>
    </citation>
    <scope>IDENTIFICATION</scope>
</reference>
<proteinExistence type="inferred from homology"/>
<dbReference type="InParanoid" id="A0A672H5E5"/>
<comment type="similarity">
    <text evidence="2">Belongs to the beta-microseminoprotein family.</text>
</comment>
<keyword evidence="3" id="KW-0964">Secreted</keyword>
<feature type="signal peptide" evidence="5">
    <location>
        <begin position="1"/>
        <end position="19"/>
    </location>
</feature>
<evidence type="ECO:0000256" key="1">
    <source>
        <dbReference type="ARBA" id="ARBA00004613"/>
    </source>
</evidence>
<dbReference type="Proteomes" id="UP000472267">
    <property type="component" value="Chromosome 12"/>
</dbReference>
<protein>
    <recommendedName>
        <fullName evidence="8">Beta-microseminoprotein</fullName>
    </recommendedName>
</protein>
<evidence type="ECO:0000256" key="4">
    <source>
        <dbReference type="ARBA" id="ARBA00023157"/>
    </source>
</evidence>
<feature type="chain" id="PRO_5025504438" description="Beta-microseminoprotein" evidence="5">
    <location>
        <begin position="20"/>
        <end position="112"/>
    </location>
</feature>
<accession>A0A672H5E5</accession>
<keyword evidence="7" id="KW-1185">Reference proteome</keyword>
<evidence type="ECO:0000313" key="6">
    <source>
        <dbReference type="Ensembl" id="ENSSFAP00005024294.1"/>
    </source>
</evidence>
<dbReference type="GO" id="GO:0005576">
    <property type="term" value="C:extracellular region"/>
    <property type="evidence" value="ECO:0007669"/>
    <property type="project" value="UniProtKB-SubCell"/>
</dbReference>
<dbReference type="AlphaFoldDB" id="A0A672H5E5"/>
<evidence type="ECO:0000256" key="2">
    <source>
        <dbReference type="ARBA" id="ARBA00010352"/>
    </source>
</evidence>